<accession>A0A1S4DAG0</accession>
<dbReference type="AlphaFoldDB" id="A0A1S4DAG0"/>
<protein>
    <submittedName>
        <fullName evidence="2">Uncharacterized mitochondrial protein AtMg00810-like</fullName>
    </submittedName>
</protein>
<dbReference type="KEGG" id="nta:107827689"/>
<dbReference type="PANTHER" id="PTHR11439:SF470">
    <property type="entry name" value="CYSTEINE-RICH RLK (RECEPTOR-LIKE PROTEIN KINASE) 8"/>
    <property type="match status" value="1"/>
</dbReference>
<dbReference type="InterPro" id="IPR013103">
    <property type="entry name" value="RVT_2"/>
</dbReference>
<evidence type="ECO:0000259" key="1">
    <source>
        <dbReference type="Pfam" id="PF07727"/>
    </source>
</evidence>
<dbReference type="RefSeq" id="XP_016510358.1">
    <property type="nucleotide sequence ID" value="XM_016654872.1"/>
</dbReference>
<proteinExistence type="predicted"/>
<dbReference type="Pfam" id="PF07727">
    <property type="entry name" value="RVT_2"/>
    <property type="match status" value="1"/>
</dbReference>
<dbReference type="STRING" id="4097.A0A1S4DAG0"/>
<dbReference type="PANTHER" id="PTHR11439">
    <property type="entry name" value="GAG-POL-RELATED RETROTRANSPOSON"/>
    <property type="match status" value="1"/>
</dbReference>
<reference evidence="2" key="1">
    <citation type="submission" date="2025-08" db="UniProtKB">
        <authorList>
            <consortium name="RefSeq"/>
        </authorList>
    </citation>
    <scope>IDENTIFICATION</scope>
</reference>
<name>A0A1S4DAG0_TOBAC</name>
<dbReference type="SUPFAM" id="SSF56672">
    <property type="entry name" value="DNA/RNA polymerases"/>
    <property type="match status" value="1"/>
</dbReference>
<evidence type="ECO:0000313" key="2">
    <source>
        <dbReference type="RefSeq" id="XP_016510358.1"/>
    </source>
</evidence>
<feature type="domain" description="Reverse transcriptase Ty1/copia-type" evidence="1">
    <location>
        <begin position="30"/>
        <end position="119"/>
    </location>
</feature>
<dbReference type="CDD" id="cd09272">
    <property type="entry name" value="RNase_HI_RT_Ty1"/>
    <property type="match status" value="1"/>
</dbReference>
<sequence>MKLPPSYSVSSSSASEQLVCKLLGNGMPSFLRGSGASLVVLTVHVNDIMITGADTFEISVVKSFLHDQFKIKDLGSLNYFLGIKVFHSDSRILLHQRKFVLDLLAEFHCSDVSHVLCPLELSAKLKAHEAALHVLRYLKGTFDCGIFFNNSPDLSLTAFCDSDWAACADTRRFVSGYCVFLGGSLIVWKSKKQTVVSMSSAEAEYRVMSKVVAELAWLCRLLSNLGLFGSSLAPLFCDSQTAIHISKNPVFRERMKHIELDCHLVRAKLAEGLIYLLHTFSSSQLADIFTKTLSGAAHHGFLPKLGVLAPFNLRGEGC</sequence>
<dbReference type="PaxDb" id="4097-A0A1S4DAG0"/>
<dbReference type="InterPro" id="IPR043502">
    <property type="entry name" value="DNA/RNA_pol_sf"/>
</dbReference>
<gene>
    <name evidence="2" type="primary">LOC107827689</name>
</gene>
<organism evidence="2">
    <name type="scientific">Nicotiana tabacum</name>
    <name type="common">Common tobacco</name>
    <dbReference type="NCBI Taxonomy" id="4097"/>
    <lineage>
        <taxon>Eukaryota</taxon>
        <taxon>Viridiplantae</taxon>
        <taxon>Streptophyta</taxon>
        <taxon>Embryophyta</taxon>
        <taxon>Tracheophyta</taxon>
        <taxon>Spermatophyta</taxon>
        <taxon>Magnoliopsida</taxon>
        <taxon>eudicotyledons</taxon>
        <taxon>Gunneridae</taxon>
        <taxon>Pentapetalae</taxon>
        <taxon>asterids</taxon>
        <taxon>lamiids</taxon>
        <taxon>Solanales</taxon>
        <taxon>Solanaceae</taxon>
        <taxon>Nicotianoideae</taxon>
        <taxon>Nicotianeae</taxon>
        <taxon>Nicotiana</taxon>
    </lineage>
</organism>
<dbReference type="OrthoDB" id="1287748at2759"/>